<sequence>MLHQDLVESDKPESWDLFLFKFISNIVSDSFTLTRKNGSEVVTTLVDMTLWIIIKRG</sequence>
<protein>
    <submittedName>
        <fullName evidence="1">Uncharacterized protein</fullName>
    </submittedName>
</protein>
<dbReference type="InParanoid" id="A0A2H3CL94"/>
<gene>
    <name evidence="1" type="ORF">ARMGADRAFT_1019865</name>
</gene>
<organism evidence="1 2">
    <name type="scientific">Armillaria gallica</name>
    <name type="common">Bulbous honey fungus</name>
    <name type="synonym">Armillaria bulbosa</name>
    <dbReference type="NCBI Taxonomy" id="47427"/>
    <lineage>
        <taxon>Eukaryota</taxon>
        <taxon>Fungi</taxon>
        <taxon>Dikarya</taxon>
        <taxon>Basidiomycota</taxon>
        <taxon>Agaricomycotina</taxon>
        <taxon>Agaricomycetes</taxon>
        <taxon>Agaricomycetidae</taxon>
        <taxon>Agaricales</taxon>
        <taxon>Marasmiineae</taxon>
        <taxon>Physalacriaceae</taxon>
        <taxon>Armillaria</taxon>
    </lineage>
</organism>
<evidence type="ECO:0000313" key="2">
    <source>
        <dbReference type="Proteomes" id="UP000217790"/>
    </source>
</evidence>
<name>A0A2H3CL94_ARMGA</name>
<evidence type="ECO:0000313" key="1">
    <source>
        <dbReference type="EMBL" id="PBK82114.1"/>
    </source>
</evidence>
<dbReference type="Proteomes" id="UP000217790">
    <property type="component" value="Unassembled WGS sequence"/>
</dbReference>
<reference evidence="2" key="1">
    <citation type="journal article" date="2017" name="Nat. Ecol. Evol.">
        <title>Genome expansion and lineage-specific genetic innovations in the forest pathogenic fungi Armillaria.</title>
        <authorList>
            <person name="Sipos G."/>
            <person name="Prasanna A.N."/>
            <person name="Walter M.C."/>
            <person name="O'Connor E."/>
            <person name="Balint B."/>
            <person name="Krizsan K."/>
            <person name="Kiss B."/>
            <person name="Hess J."/>
            <person name="Varga T."/>
            <person name="Slot J."/>
            <person name="Riley R."/>
            <person name="Boka B."/>
            <person name="Rigling D."/>
            <person name="Barry K."/>
            <person name="Lee J."/>
            <person name="Mihaltcheva S."/>
            <person name="LaButti K."/>
            <person name="Lipzen A."/>
            <person name="Waldron R."/>
            <person name="Moloney N.M."/>
            <person name="Sperisen C."/>
            <person name="Kredics L."/>
            <person name="Vagvoelgyi C."/>
            <person name="Patrignani A."/>
            <person name="Fitzpatrick D."/>
            <person name="Nagy I."/>
            <person name="Doyle S."/>
            <person name="Anderson J.B."/>
            <person name="Grigoriev I.V."/>
            <person name="Gueldener U."/>
            <person name="Muensterkoetter M."/>
            <person name="Nagy L.G."/>
        </authorList>
    </citation>
    <scope>NUCLEOTIDE SEQUENCE [LARGE SCALE GENOMIC DNA]</scope>
    <source>
        <strain evidence="2">Ar21-2</strain>
    </source>
</reference>
<accession>A0A2H3CL94</accession>
<dbReference type="AlphaFoldDB" id="A0A2H3CL94"/>
<keyword evidence="2" id="KW-1185">Reference proteome</keyword>
<proteinExistence type="predicted"/>
<dbReference type="EMBL" id="KZ293721">
    <property type="protein sequence ID" value="PBK82114.1"/>
    <property type="molecule type" value="Genomic_DNA"/>
</dbReference>